<protein>
    <submittedName>
        <fullName evidence="1">Unannotated protein</fullName>
    </submittedName>
</protein>
<gene>
    <name evidence="1" type="ORF">UFOPK3662_00709</name>
</gene>
<name>A0A6J7HY28_9ZZZZ</name>
<sequence length="64" mass="6834">MNAQSKIRLRTCGWITGVVVDLDSRGLFVSEISEHVSAANLIRGMADGPVYIPFCLIAGVKTGV</sequence>
<dbReference type="EMBL" id="CAFBMW010000004">
    <property type="protein sequence ID" value="CAB4922529.1"/>
    <property type="molecule type" value="Genomic_DNA"/>
</dbReference>
<accession>A0A6J7HY28</accession>
<dbReference type="AlphaFoldDB" id="A0A6J7HY28"/>
<proteinExistence type="predicted"/>
<evidence type="ECO:0000313" key="1">
    <source>
        <dbReference type="EMBL" id="CAB4922529.1"/>
    </source>
</evidence>
<reference evidence="1" key="1">
    <citation type="submission" date="2020-05" db="EMBL/GenBank/DDBJ databases">
        <authorList>
            <person name="Chiriac C."/>
            <person name="Salcher M."/>
            <person name="Ghai R."/>
            <person name="Kavagutti S V."/>
        </authorList>
    </citation>
    <scope>NUCLEOTIDE SEQUENCE</scope>
</reference>
<organism evidence="1">
    <name type="scientific">freshwater metagenome</name>
    <dbReference type="NCBI Taxonomy" id="449393"/>
    <lineage>
        <taxon>unclassified sequences</taxon>
        <taxon>metagenomes</taxon>
        <taxon>ecological metagenomes</taxon>
    </lineage>
</organism>